<accession>A0ABY4PFK0</accession>
<keyword evidence="2" id="KW-1185">Reference proteome</keyword>
<dbReference type="Proteomes" id="UP000831859">
    <property type="component" value="Chromosome"/>
</dbReference>
<dbReference type="PANTHER" id="PTHR46523:SF1">
    <property type="entry name" value="DCTP PYROPHOSPHATASE 1"/>
    <property type="match status" value="1"/>
</dbReference>
<dbReference type="SUPFAM" id="SSF101386">
    <property type="entry name" value="all-alpha NTP pyrophosphatases"/>
    <property type="match status" value="1"/>
</dbReference>
<dbReference type="Gene3D" id="1.10.287.1080">
    <property type="entry name" value="MazG-like"/>
    <property type="match status" value="1"/>
</dbReference>
<gene>
    <name evidence="1" type="ORF">MOO46_04875</name>
</gene>
<dbReference type="EMBL" id="CP093362">
    <property type="protein sequence ID" value="UQS84588.1"/>
    <property type="molecule type" value="Genomic_DNA"/>
</dbReference>
<dbReference type="RefSeq" id="WP_249510574.1">
    <property type="nucleotide sequence ID" value="NZ_CP093362.1"/>
</dbReference>
<name>A0ABY4PFK0_9LACO</name>
<dbReference type="InterPro" id="IPR052555">
    <property type="entry name" value="dCTP_Pyrophosphatase"/>
</dbReference>
<sequence length="103" mass="12393">MAYKDIINELHNFDQNRGWDKYHSLISLSRALGIESSEVEKIFLWKNNDKDLSEENIYQLKMELADVLIYTYYMCNKLNVNPNDIVEQKININKNRHWKLDKN</sequence>
<dbReference type="InterPro" id="IPR025984">
    <property type="entry name" value="DCTPP"/>
</dbReference>
<evidence type="ECO:0000313" key="2">
    <source>
        <dbReference type="Proteomes" id="UP000831859"/>
    </source>
</evidence>
<evidence type="ECO:0000313" key="1">
    <source>
        <dbReference type="EMBL" id="UQS84588.1"/>
    </source>
</evidence>
<proteinExistence type="predicted"/>
<reference evidence="1 2" key="1">
    <citation type="journal article" date="2022" name="Int. J. Syst. Evol. Microbiol.">
        <title>Apilactobacillus apisilvae sp. nov., Nicolia spurrieriana gen. nov. sp. nov., Bombilactobacillus folatiphilus sp. nov. and Bombilactobacillus thymidiniphilus sp. nov., four new lactic acid bacterial isolates from stingless bees Tetragonula carbonaria and Austroplebeia australis.</title>
        <authorList>
            <person name="Oliphant S.A."/>
            <person name="Watson-Haigh N.S."/>
            <person name="Sumby K.M."/>
            <person name="Gardner J."/>
            <person name="Groom S."/>
            <person name="Jiranek V."/>
        </authorList>
    </citation>
    <scope>NUCLEOTIDE SEQUENCE [LARGE SCALE GENOMIC DNA]</scope>
    <source>
        <strain evidence="1 2">SG5_A10</strain>
    </source>
</reference>
<protein>
    <submittedName>
        <fullName evidence="1">Nucleotide pyrophosphohydrolase</fullName>
    </submittedName>
</protein>
<dbReference type="Pfam" id="PF12643">
    <property type="entry name" value="MazG-like"/>
    <property type="match status" value="1"/>
</dbReference>
<organism evidence="1 2">
    <name type="scientific">Apilactobacillus apisilvae</name>
    <dbReference type="NCBI Taxonomy" id="2923364"/>
    <lineage>
        <taxon>Bacteria</taxon>
        <taxon>Bacillati</taxon>
        <taxon>Bacillota</taxon>
        <taxon>Bacilli</taxon>
        <taxon>Lactobacillales</taxon>
        <taxon>Lactobacillaceae</taxon>
        <taxon>Apilactobacillus</taxon>
    </lineage>
</organism>
<dbReference type="PANTHER" id="PTHR46523">
    <property type="entry name" value="DCTP PYROPHOSPHATASE 1"/>
    <property type="match status" value="1"/>
</dbReference>